<reference evidence="2" key="3">
    <citation type="submission" date="2015-04" db="UniProtKB">
        <authorList>
            <consortium name="EnsemblPlants"/>
        </authorList>
    </citation>
    <scope>IDENTIFICATION</scope>
    <source>
        <strain evidence="2">cv. Jemalong A17</strain>
    </source>
</reference>
<reference evidence="1 3" key="1">
    <citation type="journal article" date="2011" name="Nature">
        <title>The Medicago genome provides insight into the evolution of rhizobial symbioses.</title>
        <authorList>
            <person name="Young N.D."/>
            <person name="Debelle F."/>
            <person name="Oldroyd G.E."/>
            <person name="Geurts R."/>
            <person name="Cannon S.B."/>
            <person name="Udvardi M.K."/>
            <person name="Benedito V.A."/>
            <person name="Mayer K.F."/>
            <person name="Gouzy J."/>
            <person name="Schoof H."/>
            <person name="Van de Peer Y."/>
            <person name="Proost S."/>
            <person name="Cook D.R."/>
            <person name="Meyers B.C."/>
            <person name="Spannagl M."/>
            <person name="Cheung F."/>
            <person name="De Mita S."/>
            <person name="Krishnakumar V."/>
            <person name="Gundlach H."/>
            <person name="Zhou S."/>
            <person name="Mudge J."/>
            <person name="Bharti A.K."/>
            <person name="Murray J.D."/>
            <person name="Naoumkina M.A."/>
            <person name="Rosen B."/>
            <person name="Silverstein K.A."/>
            <person name="Tang H."/>
            <person name="Rombauts S."/>
            <person name="Zhao P.X."/>
            <person name="Zhou P."/>
            <person name="Barbe V."/>
            <person name="Bardou P."/>
            <person name="Bechner M."/>
            <person name="Bellec A."/>
            <person name="Berger A."/>
            <person name="Berges H."/>
            <person name="Bidwell S."/>
            <person name="Bisseling T."/>
            <person name="Choisne N."/>
            <person name="Couloux A."/>
            <person name="Denny R."/>
            <person name="Deshpande S."/>
            <person name="Dai X."/>
            <person name="Doyle J.J."/>
            <person name="Dudez A.M."/>
            <person name="Farmer A.D."/>
            <person name="Fouteau S."/>
            <person name="Franken C."/>
            <person name="Gibelin C."/>
            <person name="Gish J."/>
            <person name="Goldstein S."/>
            <person name="Gonzalez A.J."/>
            <person name="Green P.J."/>
            <person name="Hallab A."/>
            <person name="Hartog M."/>
            <person name="Hua A."/>
            <person name="Humphray S.J."/>
            <person name="Jeong D.H."/>
            <person name="Jing Y."/>
            <person name="Jocker A."/>
            <person name="Kenton S.M."/>
            <person name="Kim D.J."/>
            <person name="Klee K."/>
            <person name="Lai H."/>
            <person name="Lang C."/>
            <person name="Lin S."/>
            <person name="Macmil S.L."/>
            <person name="Magdelenat G."/>
            <person name="Matthews L."/>
            <person name="McCorrison J."/>
            <person name="Monaghan E.L."/>
            <person name="Mun J.H."/>
            <person name="Najar F.Z."/>
            <person name="Nicholson C."/>
            <person name="Noirot C."/>
            <person name="O'Bleness M."/>
            <person name="Paule C.R."/>
            <person name="Poulain J."/>
            <person name="Prion F."/>
            <person name="Qin B."/>
            <person name="Qu C."/>
            <person name="Retzel E.F."/>
            <person name="Riddle C."/>
            <person name="Sallet E."/>
            <person name="Samain S."/>
            <person name="Samson N."/>
            <person name="Sanders I."/>
            <person name="Saurat O."/>
            <person name="Scarpelli C."/>
            <person name="Schiex T."/>
            <person name="Segurens B."/>
            <person name="Severin A.J."/>
            <person name="Sherrier D.J."/>
            <person name="Shi R."/>
            <person name="Sims S."/>
            <person name="Singer S.R."/>
            <person name="Sinharoy S."/>
            <person name="Sterck L."/>
            <person name="Viollet A."/>
            <person name="Wang B.B."/>
            <person name="Wang K."/>
            <person name="Wang M."/>
            <person name="Wang X."/>
            <person name="Warfsmann J."/>
            <person name="Weissenbach J."/>
            <person name="White D.D."/>
            <person name="White J.D."/>
            <person name="Wiley G.B."/>
            <person name="Wincker P."/>
            <person name="Xing Y."/>
            <person name="Yang L."/>
            <person name="Yao Z."/>
            <person name="Ying F."/>
            <person name="Zhai J."/>
            <person name="Zhou L."/>
            <person name="Zuber A."/>
            <person name="Denarie J."/>
            <person name="Dixon R.A."/>
            <person name="May G.D."/>
            <person name="Schwartz D.C."/>
            <person name="Rogers J."/>
            <person name="Quetier F."/>
            <person name="Town C.D."/>
            <person name="Roe B.A."/>
        </authorList>
    </citation>
    <scope>NUCLEOTIDE SEQUENCE [LARGE SCALE GENOMIC DNA]</scope>
    <source>
        <strain evidence="1">A17</strain>
        <strain evidence="2 3">cv. Jemalong A17</strain>
    </source>
</reference>
<dbReference type="EnsemblPlants" id="AES66016">
    <property type="protein sequence ID" value="AES66016"/>
    <property type="gene ID" value="MTR_2g060590"/>
</dbReference>
<dbReference type="PANTHER" id="PTHR47605">
    <property type="entry name" value="TRANSCRIPTIONAL ELONGATION REGULATOR MINIYO"/>
    <property type="match status" value="1"/>
</dbReference>
<evidence type="ECO:0000313" key="2">
    <source>
        <dbReference type="EnsemblPlants" id="AES66016"/>
    </source>
</evidence>
<dbReference type="EMBL" id="CM001218">
    <property type="protein sequence ID" value="AES66016.1"/>
    <property type="molecule type" value="Genomic_DNA"/>
</dbReference>
<proteinExistence type="predicted"/>
<dbReference type="PANTHER" id="PTHR47605:SF2">
    <property type="entry name" value="TRANSCRIPTIONAL ELONGATION REGULATOR MINIYO"/>
    <property type="match status" value="1"/>
</dbReference>
<reference evidence="1 3" key="2">
    <citation type="journal article" date="2014" name="BMC Genomics">
        <title>An improved genome release (version Mt4.0) for the model legume Medicago truncatula.</title>
        <authorList>
            <person name="Tang H."/>
            <person name="Krishnakumar V."/>
            <person name="Bidwell S."/>
            <person name="Rosen B."/>
            <person name="Chan A."/>
            <person name="Zhou S."/>
            <person name="Gentzbittel L."/>
            <person name="Childs K.L."/>
            <person name="Yandell M."/>
            <person name="Gundlach H."/>
            <person name="Mayer K.F."/>
            <person name="Schwartz D.C."/>
            <person name="Town C.D."/>
        </authorList>
    </citation>
    <scope>GENOME REANNOTATION</scope>
    <source>
        <strain evidence="2 3">cv. Jemalong A17</strain>
    </source>
</reference>
<dbReference type="PaxDb" id="3880-AES66016"/>
<sequence length="109" mass="12469">MPRKKQPSPCSGLTLPWTGPGDMVAIEQTLDLLFHVSILKYLELCIQKFPRNKRGKKAFRWQSRWLSVKVKSKAVDDISSFSIKATLKADAHLDTIYEDSDMSLMRSLQ</sequence>
<protein>
    <submittedName>
        <fullName evidence="1 2">Uncharacterized protein</fullName>
    </submittedName>
</protein>
<organism evidence="1 3">
    <name type="scientific">Medicago truncatula</name>
    <name type="common">Barrel medic</name>
    <name type="synonym">Medicago tribuloides</name>
    <dbReference type="NCBI Taxonomy" id="3880"/>
    <lineage>
        <taxon>Eukaryota</taxon>
        <taxon>Viridiplantae</taxon>
        <taxon>Streptophyta</taxon>
        <taxon>Embryophyta</taxon>
        <taxon>Tracheophyta</taxon>
        <taxon>Spermatophyta</taxon>
        <taxon>Magnoliopsida</taxon>
        <taxon>eudicotyledons</taxon>
        <taxon>Gunneridae</taxon>
        <taxon>Pentapetalae</taxon>
        <taxon>rosids</taxon>
        <taxon>fabids</taxon>
        <taxon>Fabales</taxon>
        <taxon>Fabaceae</taxon>
        <taxon>Papilionoideae</taxon>
        <taxon>50 kb inversion clade</taxon>
        <taxon>NPAAA clade</taxon>
        <taxon>Hologalegina</taxon>
        <taxon>IRL clade</taxon>
        <taxon>Trifolieae</taxon>
        <taxon>Medicago</taxon>
    </lineage>
</organism>
<dbReference type="AlphaFoldDB" id="G7IIZ0"/>
<name>G7IIZ0_MEDTR</name>
<dbReference type="HOGENOM" id="CLU_2187813_0_0_1"/>
<evidence type="ECO:0000313" key="1">
    <source>
        <dbReference type="EMBL" id="AES66016.1"/>
    </source>
</evidence>
<dbReference type="InterPro" id="IPR055326">
    <property type="entry name" value="MINIYO"/>
</dbReference>
<gene>
    <name evidence="1" type="ordered locus">MTR_2g060590</name>
</gene>
<evidence type="ECO:0000313" key="3">
    <source>
        <dbReference type="Proteomes" id="UP000002051"/>
    </source>
</evidence>
<accession>G7IIZ0</accession>
<dbReference type="Proteomes" id="UP000002051">
    <property type="component" value="Chromosome 2"/>
</dbReference>
<keyword evidence="3" id="KW-1185">Reference proteome</keyword>